<evidence type="ECO:0000313" key="1">
    <source>
        <dbReference type="EMBL" id="CAA7058865.1"/>
    </source>
</evidence>
<name>A0A6D2KZU3_9BRAS</name>
<dbReference type="AlphaFoldDB" id="A0A6D2KZU3"/>
<keyword evidence="2" id="KW-1185">Reference proteome</keyword>
<comment type="caution">
    <text evidence="1">The sequence shown here is derived from an EMBL/GenBank/DDBJ whole genome shotgun (WGS) entry which is preliminary data.</text>
</comment>
<dbReference type="EMBL" id="CACVBM020001740">
    <property type="protein sequence ID" value="CAA7058865.1"/>
    <property type="molecule type" value="Genomic_DNA"/>
</dbReference>
<accession>A0A6D2KZU3</accession>
<gene>
    <name evidence="1" type="ORF">MERR_LOCUS46101</name>
</gene>
<proteinExistence type="predicted"/>
<protein>
    <submittedName>
        <fullName evidence="1">Uncharacterized protein</fullName>
    </submittedName>
</protein>
<sequence length="66" mass="7492">MESSTFYTLQLMSLCQMECLTFTGTVLSPVVIYSRKRIQLPFGFKNIVSSGCRIIIRQVRGVGRTE</sequence>
<evidence type="ECO:0000313" key="2">
    <source>
        <dbReference type="Proteomes" id="UP000467841"/>
    </source>
</evidence>
<dbReference type="Proteomes" id="UP000467841">
    <property type="component" value="Unassembled WGS sequence"/>
</dbReference>
<reference evidence="1" key="1">
    <citation type="submission" date="2020-01" db="EMBL/GenBank/DDBJ databases">
        <authorList>
            <person name="Mishra B."/>
        </authorList>
    </citation>
    <scope>NUCLEOTIDE SEQUENCE [LARGE SCALE GENOMIC DNA]</scope>
</reference>
<organism evidence="1 2">
    <name type="scientific">Microthlaspi erraticum</name>
    <dbReference type="NCBI Taxonomy" id="1685480"/>
    <lineage>
        <taxon>Eukaryota</taxon>
        <taxon>Viridiplantae</taxon>
        <taxon>Streptophyta</taxon>
        <taxon>Embryophyta</taxon>
        <taxon>Tracheophyta</taxon>
        <taxon>Spermatophyta</taxon>
        <taxon>Magnoliopsida</taxon>
        <taxon>eudicotyledons</taxon>
        <taxon>Gunneridae</taxon>
        <taxon>Pentapetalae</taxon>
        <taxon>rosids</taxon>
        <taxon>malvids</taxon>
        <taxon>Brassicales</taxon>
        <taxon>Brassicaceae</taxon>
        <taxon>Coluteocarpeae</taxon>
        <taxon>Microthlaspi</taxon>
    </lineage>
</organism>